<comment type="subcellular location">
    <subcellularLocation>
        <location evidence="1">Cell membrane</location>
        <topology evidence="1">Multi-pass membrane protein</topology>
    </subcellularLocation>
</comment>
<dbReference type="AlphaFoldDB" id="A0A370UC82"/>
<feature type="transmembrane region" description="Helical" evidence="6">
    <location>
        <begin position="37"/>
        <end position="58"/>
    </location>
</feature>
<evidence type="ECO:0000256" key="4">
    <source>
        <dbReference type="ARBA" id="ARBA00022989"/>
    </source>
</evidence>
<reference evidence="8 9" key="1">
    <citation type="submission" date="2018-06" db="EMBL/GenBank/DDBJ databases">
        <title>Marinomonas sp. YLB-05 draft genome sequence.</title>
        <authorList>
            <person name="Yu L."/>
            <person name="Tang X."/>
        </authorList>
    </citation>
    <scope>NUCLEOTIDE SEQUENCE [LARGE SCALE GENOMIC DNA]</scope>
    <source>
        <strain evidence="8 9">YLB-05</strain>
    </source>
</reference>
<dbReference type="GO" id="GO:0005886">
    <property type="term" value="C:plasma membrane"/>
    <property type="evidence" value="ECO:0007669"/>
    <property type="project" value="UniProtKB-SubCell"/>
</dbReference>
<organism evidence="8 9">
    <name type="scientific">Marinomonas piezotolerans</name>
    <dbReference type="NCBI Taxonomy" id="2213058"/>
    <lineage>
        <taxon>Bacteria</taxon>
        <taxon>Pseudomonadati</taxon>
        <taxon>Pseudomonadota</taxon>
        <taxon>Gammaproteobacteria</taxon>
        <taxon>Oceanospirillales</taxon>
        <taxon>Oceanospirillaceae</taxon>
        <taxon>Marinomonas</taxon>
    </lineage>
</organism>
<keyword evidence="2" id="KW-1003">Cell membrane</keyword>
<feature type="transmembrane region" description="Helical" evidence="6">
    <location>
        <begin position="153"/>
        <end position="174"/>
    </location>
</feature>
<feature type="transmembrane region" description="Helical" evidence="6">
    <location>
        <begin position="259"/>
        <end position="280"/>
    </location>
</feature>
<feature type="transmembrane region" description="Helical" evidence="6">
    <location>
        <begin position="104"/>
        <end position="123"/>
    </location>
</feature>
<dbReference type="InterPro" id="IPR037185">
    <property type="entry name" value="EmrE-like"/>
</dbReference>
<sequence>MTIQSHRVAMQLLILVSFIWGAEFVLIDMAIETIPVNTFNALRFALAGCALLPLYWFTRHSLPSPQPRTYALRSLLSKGAVLGLLLCVGFYMQTAGMKYTSVSNAGFITGLNVPLVPIMSFLLFRTYVRFSVWLGVGLAMTGLYLLTVGDKLMFNFGDGLVLICALCFAIHIVLTGRFVTTLPVIPLTIVQLFAVSIYSACAAYISPTPVFHYEGHPPLTFGELVTTPLVFSAIVIAGVFGTAYAYWAQSACQQLLPDYKVALVFTLEPLFACLTAWLVLNEQLGLAGMVGAAAIILGMIIAELGESKTPNKETIRPFHEG</sequence>
<keyword evidence="3 6" id="KW-0812">Transmembrane</keyword>
<evidence type="ECO:0000256" key="5">
    <source>
        <dbReference type="ARBA" id="ARBA00023136"/>
    </source>
</evidence>
<name>A0A370UC82_9GAMM</name>
<feature type="domain" description="EamA" evidence="7">
    <location>
        <begin position="156"/>
        <end position="301"/>
    </location>
</feature>
<feature type="transmembrane region" description="Helical" evidence="6">
    <location>
        <begin position="70"/>
        <end position="92"/>
    </location>
</feature>
<evidence type="ECO:0000259" key="7">
    <source>
        <dbReference type="Pfam" id="PF00892"/>
    </source>
</evidence>
<comment type="caution">
    <text evidence="8">The sequence shown here is derived from an EMBL/GenBank/DDBJ whole genome shotgun (WGS) entry which is preliminary data.</text>
</comment>
<dbReference type="PANTHER" id="PTHR42920">
    <property type="entry name" value="OS03G0707200 PROTEIN-RELATED"/>
    <property type="match status" value="1"/>
</dbReference>
<evidence type="ECO:0000313" key="8">
    <source>
        <dbReference type="EMBL" id="RDL45403.1"/>
    </source>
</evidence>
<dbReference type="RefSeq" id="WP_115467436.1">
    <property type="nucleotide sequence ID" value="NZ_QKRA01000002.1"/>
</dbReference>
<feature type="transmembrane region" description="Helical" evidence="6">
    <location>
        <begin position="130"/>
        <end position="147"/>
    </location>
</feature>
<evidence type="ECO:0000256" key="3">
    <source>
        <dbReference type="ARBA" id="ARBA00022692"/>
    </source>
</evidence>
<proteinExistence type="predicted"/>
<keyword evidence="9" id="KW-1185">Reference proteome</keyword>
<feature type="transmembrane region" description="Helical" evidence="6">
    <location>
        <begin position="225"/>
        <end position="247"/>
    </location>
</feature>
<dbReference type="OrthoDB" id="9804865at2"/>
<dbReference type="Pfam" id="PF00892">
    <property type="entry name" value="EamA"/>
    <property type="match status" value="2"/>
</dbReference>
<protein>
    <submittedName>
        <fullName evidence="8">EamA/RhaT family transporter</fullName>
    </submittedName>
</protein>
<dbReference type="EMBL" id="QKRA01000002">
    <property type="protein sequence ID" value="RDL45403.1"/>
    <property type="molecule type" value="Genomic_DNA"/>
</dbReference>
<evidence type="ECO:0000256" key="1">
    <source>
        <dbReference type="ARBA" id="ARBA00004651"/>
    </source>
</evidence>
<keyword evidence="5 6" id="KW-0472">Membrane</keyword>
<dbReference type="Proteomes" id="UP000254326">
    <property type="component" value="Unassembled WGS sequence"/>
</dbReference>
<dbReference type="InterPro" id="IPR000620">
    <property type="entry name" value="EamA_dom"/>
</dbReference>
<dbReference type="InterPro" id="IPR051258">
    <property type="entry name" value="Diverse_Substrate_Transporter"/>
</dbReference>
<dbReference type="SUPFAM" id="SSF103481">
    <property type="entry name" value="Multidrug resistance efflux transporter EmrE"/>
    <property type="match status" value="2"/>
</dbReference>
<gene>
    <name evidence="8" type="ORF">DN730_07275</name>
</gene>
<feature type="transmembrane region" description="Helical" evidence="6">
    <location>
        <begin position="286"/>
        <end position="305"/>
    </location>
</feature>
<accession>A0A370UC82</accession>
<dbReference type="PANTHER" id="PTHR42920:SF5">
    <property type="entry name" value="EAMA DOMAIN-CONTAINING PROTEIN"/>
    <property type="match status" value="1"/>
</dbReference>
<keyword evidence="4 6" id="KW-1133">Transmembrane helix</keyword>
<feature type="domain" description="EamA" evidence="7">
    <location>
        <begin position="10"/>
        <end position="147"/>
    </location>
</feature>
<feature type="transmembrane region" description="Helical" evidence="6">
    <location>
        <begin position="181"/>
        <end position="205"/>
    </location>
</feature>
<evidence type="ECO:0000313" key="9">
    <source>
        <dbReference type="Proteomes" id="UP000254326"/>
    </source>
</evidence>
<evidence type="ECO:0000256" key="6">
    <source>
        <dbReference type="SAM" id="Phobius"/>
    </source>
</evidence>
<evidence type="ECO:0000256" key="2">
    <source>
        <dbReference type="ARBA" id="ARBA00022475"/>
    </source>
</evidence>
<feature type="transmembrane region" description="Helical" evidence="6">
    <location>
        <begin position="12"/>
        <end position="31"/>
    </location>
</feature>